<dbReference type="EMBL" id="JAMFTS010008437">
    <property type="protein sequence ID" value="KAJ4730412.1"/>
    <property type="molecule type" value="Genomic_DNA"/>
</dbReference>
<dbReference type="Proteomes" id="UP001140206">
    <property type="component" value="Unassembled WGS sequence"/>
</dbReference>
<protein>
    <submittedName>
        <fullName evidence="2">RNA-directed DNA polymerase (Reverse transcriptase)-related family protein</fullName>
    </submittedName>
</protein>
<accession>A0AAV8AI52</accession>
<dbReference type="PANTHER" id="PTHR33116:SF78">
    <property type="entry name" value="OS12G0587133 PROTEIN"/>
    <property type="match status" value="1"/>
</dbReference>
<keyword evidence="2" id="KW-0695">RNA-directed DNA polymerase</keyword>
<organism evidence="2 3">
    <name type="scientific">Rhynchospora pubera</name>
    <dbReference type="NCBI Taxonomy" id="906938"/>
    <lineage>
        <taxon>Eukaryota</taxon>
        <taxon>Viridiplantae</taxon>
        <taxon>Streptophyta</taxon>
        <taxon>Embryophyta</taxon>
        <taxon>Tracheophyta</taxon>
        <taxon>Spermatophyta</taxon>
        <taxon>Magnoliopsida</taxon>
        <taxon>Liliopsida</taxon>
        <taxon>Poales</taxon>
        <taxon>Cyperaceae</taxon>
        <taxon>Cyperoideae</taxon>
        <taxon>Rhynchosporeae</taxon>
        <taxon>Rhynchospora</taxon>
    </lineage>
</organism>
<name>A0AAV8AI52_9POAL</name>
<evidence type="ECO:0000313" key="3">
    <source>
        <dbReference type="Proteomes" id="UP001140206"/>
    </source>
</evidence>
<gene>
    <name evidence="2" type="ORF">LUZ62_014230</name>
</gene>
<dbReference type="InterPro" id="IPR026960">
    <property type="entry name" value="RVT-Znf"/>
</dbReference>
<dbReference type="PANTHER" id="PTHR33116">
    <property type="entry name" value="REVERSE TRANSCRIPTASE ZINC-BINDING DOMAIN-CONTAINING PROTEIN-RELATED-RELATED"/>
    <property type="match status" value="1"/>
</dbReference>
<dbReference type="AlphaFoldDB" id="A0AAV8AI52"/>
<keyword evidence="3" id="KW-1185">Reference proteome</keyword>
<comment type="caution">
    <text evidence="2">The sequence shown here is derived from an EMBL/GenBank/DDBJ whole genome shotgun (WGS) entry which is preliminary data.</text>
</comment>
<dbReference type="Pfam" id="PF13966">
    <property type="entry name" value="zf-RVT"/>
    <property type="match status" value="1"/>
</dbReference>
<evidence type="ECO:0000259" key="1">
    <source>
        <dbReference type="Pfam" id="PF13966"/>
    </source>
</evidence>
<dbReference type="GO" id="GO:0003964">
    <property type="term" value="F:RNA-directed DNA polymerase activity"/>
    <property type="evidence" value="ECO:0007669"/>
    <property type="project" value="UniProtKB-KW"/>
</dbReference>
<keyword evidence="2" id="KW-0808">Transferase</keyword>
<feature type="domain" description="Reverse transcriptase zinc-binding" evidence="1">
    <location>
        <begin position="124"/>
        <end position="208"/>
    </location>
</feature>
<sequence length="288" mass="33575">MEKICRAFLWKGTAACQGGNCLVSWDRCCLPKKCGGLGILHLKTQNEALLIKWLWKLVAEKNSAWSRLIQTLYGTLDIEALSNIDKTSFALREILLAKPVFSSSIVVRQGEDVTRWKWTNDGTFTSKSAYFIMRDPGMRSPYYKVLWKTKALLKVKILYWIAMLDRLLTRENMHNKGWTVDRDCVLCRNAVETELHMFVQCPFTKYVWQDFIRPGAILRMSAHLSEVWLLNRKLLKMSFKDNWDTTWMAGAWNIWKMRCTVIFEGAQPNAEEVIRKSIQDYKAWIANC</sequence>
<proteinExistence type="predicted"/>
<reference evidence="2" key="1">
    <citation type="submission" date="2022-08" db="EMBL/GenBank/DDBJ databases">
        <authorList>
            <person name="Marques A."/>
        </authorList>
    </citation>
    <scope>NUCLEOTIDE SEQUENCE</scope>
    <source>
        <strain evidence="2">RhyPub2mFocal</strain>
        <tissue evidence="2">Leaves</tissue>
    </source>
</reference>
<keyword evidence="2" id="KW-0548">Nucleotidyltransferase</keyword>
<evidence type="ECO:0000313" key="2">
    <source>
        <dbReference type="EMBL" id="KAJ4730412.1"/>
    </source>
</evidence>